<reference evidence="1 2" key="2">
    <citation type="submission" date="2018-11" db="EMBL/GenBank/DDBJ databases">
        <authorList>
            <consortium name="Pathogen Informatics"/>
        </authorList>
    </citation>
    <scope>NUCLEOTIDE SEQUENCE [LARGE SCALE GENOMIC DNA]</scope>
</reference>
<gene>
    <name evidence="1" type="ORF">TCLT_LOCUS7562</name>
</gene>
<dbReference type="EMBL" id="UYYF01004522">
    <property type="protein sequence ID" value="VDN05030.1"/>
    <property type="molecule type" value="Genomic_DNA"/>
</dbReference>
<dbReference type="Proteomes" id="UP000276776">
    <property type="component" value="Unassembled WGS sequence"/>
</dbReference>
<sequence length="194" mass="22459">MQNGNAEDELGACVAINFNFRLFLHFQMNLALLNSKNIVLNAVCIKLKKNFIMMVLPYHLGIVIVAEYSWIHQRCNSQHLAICSKMGFDYRIEYKKSAKSERYLAKFGDWKCSNGYKLFRFVLSMLQGLNSDAWIGMDLSNGHLRWLDDEPIKFTKFRSDRKIIPVANDHYILQVSDITVPKSTKLSKQCLLND</sequence>
<evidence type="ECO:0000313" key="3">
    <source>
        <dbReference type="WBParaSite" id="TCLT_0000757301-mRNA-1"/>
    </source>
</evidence>
<dbReference type="WBParaSite" id="TCLT_0000757301-mRNA-1">
    <property type="protein sequence ID" value="TCLT_0000757301-mRNA-1"/>
    <property type="gene ID" value="TCLT_0000757301"/>
</dbReference>
<dbReference type="OrthoDB" id="5845798at2759"/>
<evidence type="ECO:0000313" key="2">
    <source>
        <dbReference type="Proteomes" id="UP000276776"/>
    </source>
</evidence>
<evidence type="ECO:0000313" key="1">
    <source>
        <dbReference type="EMBL" id="VDN05030.1"/>
    </source>
</evidence>
<protein>
    <submittedName>
        <fullName evidence="3">C-type lectin domain-containing protein</fullName>
    </submittedName>
</protein>
<dbReference type="AlphaFoldDB" id="A0A0N5D3Q7"/>
<name>A0A0N5D3Q7_THECL</name>
<reference evidence="3" key="1">
    <citation type="submission" date="2017-02" db="UniProtKB">
        <authorList>
            <consortium name="WormBaseParasite"/>
        </authorList>
    </citation>
    <scope>IDENTIFICATION</scope>
</reference>
<accession>A0A0N5D3Q7</accession>
<proteinExistence type="predicted"/>
<dbReference type="STRING" id="103827.A0A0N5D3Q7"/>
<keyword evidence="2" id="KW-1185">Reference proteome</keyword>
<organism evidence="3">
    <name type="scientific">Thelazia callipaeda</name>
    <name type="common">Oriental eyeworm</name>
    <name type="synonym">Parasitic nematode</name>
    <dbReference type="NCBI Taxonomy" id="103827"/>
    <lineage>
        <taxon>Eukaryota</taxon>
        <taxon>Metazoa</taxon>
        <taxon>Ecdysozoa</taxon>
        <taxon>Nematoda</taxon>
        <taxon>Chromadorea</taxon>
        <taxon>Rhabditida</taxon>
        <taxon>Spirurina</taxon>
        <taxon>Spiruromorpha</taxon>
        <taxon>Thelazioidea</taxon>
        <taxon>Thelaziidae</taxon>
        <taxon>Thelazia</taxon>
    </lineage>
</organism>